<dbReference type="InterPro" id="IPR017853">
    <property type="entry name" value="GH"/>
</dbReference>
<dbReference type="SMART" id="SM01217">
    <property type="entry name" value="Fn3_like"/>
    <property type="match status" value="1"/>
</dbReference>
<dbReference type="Pfam" id="PF14310">
    <property type="entry name" value="Fn3-like"/>
    <property type="match status" value="1"/>
</dbReference>
<dbReference type="GO" id="GO:0016787">
    <property type="term" value="F:hydrolase activity"/>
    <property type="evidence" value="ECO:0007669"/>
    <property type="project" value="UniProtKB-KW"/>
</dbReference>
<dbReference type="Gene3D" id="2.60.40.10">
    <property type="entry name" value="Immunoglobulins"/>
    <property type="match status" value="1"/>
</dbReference>
<dbReference type="SUPFAM" id="SSF51445">
    <property type="entry name" value="(Trans)glycosidases"/>
    <property type="match status" value="1"/>
</dbReference>
<dbReference type="PRINTS" id="PR00133">
    <property type="entry name" value="GLHYDRLASE3"/>
</dbReference>
<dbReference type="InterPro" id="IPR001764">
    <property type="entry name" value="Glyco_hydro_3_N"/>
</dbReference>
<feature type="chain" id="PRO_5046368122" evidence="5">
    <location>
        <begin position="20"/>
        <end position="742"/>
    </location>
</feature>
<gene>
    <name evidence="7" type="ORF">M0M57_05520</name>
</gene>
<dbReference type="InterPro" id="IPR026891">
    <property type="entry name" value="Fn3-like"/>
</dbReference>
<dbReference type="InterPro" id="IPR002772">
    <property type="entry name" value="Glyco_hydro_3_C"/>
</dbReference>
<dbReference type="InterPro" id="IPR019800">
    <property type="entry name" value="Glyco_hydro_3_AS"/>
</dbReference>
<dbReference type="Gene3D" id="3.40.50.1700">
    <property type="entry name" value="Glycoside hydrolase family 3 C-terminal domain"/>
    <property type="match status" value="1"/>
</dbReference>
<keyword evidence="4" id="KW-0326">Glycosidase</keyword>
<keyword evidence="2 4" id="KW-0378">Hydrolase</keyword>
<feature type="signal peptide" evidence="5">
    <location>
        <begin position="1"/>
        <end position="19"/>
    </location>
</feature>
<organism evidence="7 8">
    <name type="scientific">Flavobacterium azooxidireducens</name>
    <dbReference type="NCBI Taxonomy" id="1871076"/>
    <lineage>
        <taxon>Bacteria</taxon>
        <taxon>Pseudomonadati</taxon>
        <taxon>Bacteroidota</taxon>
        <taxon>Flavobacteriia</taxon>
        <taxon>Flavobacteriales</taxon>
        <taxon>Flavobacteriaceae</taxon>
        <taxon>Flavobacterium</taxon>
    </lineage>
</organism>
<dbReference type="InterPro" id="IPR036881">
    <property type="entry name" value="Glyco_hydro_3_C_sf"/>
</dbReference>
<dbReference type="PANTHER" id="PTHR42715">
    <property type="entry name" value="BETA-GLUCOSIDASE"/>
    <property type="match status" value="1"/>
</dbReference>
<dbReference type="RefSeq" id="WP_248436123.1">
    <property type="nucleotide sequence ID" value="NZ_CP096205.1"/>
</dbReference>
<evidence type="ECO:0000256" key="1">
    <source>
        <dbReference type="ARBA" id="ARBA00005336"/>
    </source>
</evidence>
<feature type="domain" description="Fibronectin type III-like" evidence="6">
    <location>
        <begin position="660"/>
        <end position="729"/>
    </location>
</feature>
<dbReference type="InterPro" id="IPR036962">
    <property type="entry name" value="Glyco_hydro_3_N_sf"/>
</dbReference>
<dbReference type="InterPro" id="IPR050288">
    <property type="entry name" value="Cellulose_deg_GH3"/>
</dbReference>
<dbReference type="EMBL" id="CP096205">
    <property type="protein sequence ID" value="UPQ80295.1"/>
    <property type="molecule type" value="Genomic_DNA"/>
</dbReference>
<accession>A0ABY4KIT9</accession>
<evidence type="ECO:0000313" key="7">
    <source>
        <dbReference type="EMBL" id="UPQ80295.1"/>
    </source>
</evidence>
<reference evidence="7" key="1">
    <citation type="submission" date="2022-04" db="EMBL/GenBank/DDBJ databases">
        <title>Consumption of N2O by Flavobacterium azooxidireducens sp. nov. isolated from Decomposing Leaf Litter of Phragmites australis (Cav.).</title>
        <authorList>
            <person name="Behrendt U."/>
            <person name="Spanner T."/>
            <person name="Augustin J."/>
            <person name="Horn M.A."/>
            <person name="Kolb S."/>
            <person name="Ulrich A."/>
        </authorList>
    </citation>
    <scope>NUCLEOTIDE SEQUENCE</scope>
    <source>
        <strain evidence="7">IGB 4-14</strain>
    </source>
</reference>
<evidence type="ECO:0000313" key="8">
    <source>
        <dbReference type="Proteomes" id="UP000830583"/>
    </source>
</evidence>
<protein>
    <submittedName>
        <fullName evidence="7">Glycoside hydrolase family 3 C-terminal domain-containing protein</fullName>
    </submittedName>
</protein>
<dbReference type="Pfam" id="PF00933">
    <property type="entry name" value="Glyco_hydro_3"/>
    <property type="match status" value="1"/>
</dbReference>
<dbReference type="Gene3D" id="3.20.20.300">
    <property type="entry name" value="Glycoside hydrolase, family 3, N-terminal domain"/>
    <property type="match status" value="1"/>
</dbReference>
<dbReference type="PROSITE" id="PS00775">
    <property type="entry name" value="GLYCOSYL_HYDROL_F3"/>
    <property type="match status" value="1"/>
</dbReference>
<evidence type="ECO:0000256" key="2">
    <source>
        <dbReference type="ARBA" id="ARBA00022801"/>
    </source>
</evidence>
<dbReference type="Pfam" id="PF01915">
    <property type="entry name" value="Glyco_hydro_3_C"/>
    <property type="match status" value="1"/>
</dbReference>
<keyword evidence="8" id="KW-1185">Reference proteome</keyword>
<dbReference type="PANTHER" id="PTHR42715:SF10">
    <property type="entry name" value="BETA-GLUCOSIDASE"/>
    <property type="match status" value="1"/>
</dbReference>
<evidence type="ECO:0000256" key="4">
    <source>
        <dbReference type="RuleBase" id="RU361161"/>
    </source>
</evidence>
<evidence type="ECO:0000259" key="6">
    <source>
        <dbReference type="SMART" id="SM01217"/>
    </source>
</evidence>
<dbReference type="SUPFAM" id="SSF52279">
    <property type="entry name" value="Beta-D-glucan exohydrolase, C-terminal domain"/>
    <property type="match status" value="1"/>
</dbReference>
<comment type="similarity">
    <text evidence="1 4">Belongs to the glycosyl hydrolase 3 family.</text>
</comment>
<name>A0ABY4KIT9_9FLAO</name>
<dbReference type="InterPro" id="IPR013783">
    <property type="entry name" value="Ig-like_fold"/>
</dbReference>
<keyword evidence="5" id="KW-0732">Signal</keyword>
<evidence type="ECO:0000256" key="3">
    <source>
        <dbReference type="ARBA" id="ARBA00023277"/>
    </source>
</evidence>
<keyword evidence="3" id="KW-0119">Carbohydrate metabolism</keyword>
<evidence type="ECO:0000256" key="5">
    <source>
        <dbReference type="SAM" id="SignalP"/>
    </source>
</evidence>
<dbReference type="Proteomes" id="UP000830583">
    <property type="component" value="Chromosome"/>
</dbReference>
<proteinExistence type="inferred from homology"/>
<sequence length="742" mass="82495">MNKKAILVLIILLSISSFSQDKLIEQKVENLLKQMTLEEKIGQLNQYTGDGGATGPVTINPNKQAEIKQGLIGSMLNVMGVQHTRQYQELAMQSRLKIPLLFGLDVVHGYKTTFPLPLAEAASWDLEAIEKSARIAAIEASANGIHWTFAPMVDIGRDPRWGRVMEGAGEDTYLGSKIAFARVKGFQGKKLGDLDAVMACSKHFAAYGAAVGGRDYNSVDMSERMLWETYLPPFKATVDAGVATFMNSFNDLNGIPATGNAYLQRDILKGKWNFKGFVVSDWGSIGEMIAHGYAKNGKEAAFSAITAGSDMDMESNAYRYNLAALVNEGKVDIALVDDAVRRILYKKFELGLFDDPYCFSNAERQKKALNNPEHTKFAREIAAKSIVLLKNENNLLPLSKQIKTIAFIGPAVKPARGNHGFWSIDVKEVDSTYIISQWKGLENKVGKNTKLLYARGCGFEDNSKAGFDEAIAIAKQADVVILTIGERWDMSGEAKSRSNIQLPGVQEDLVKAIHTTGKPMVVLINAGRPLVFDWTADNVPTILYTWWLGSEAGNAIADVLFGDYNPSAKLPMTFPRSEGQIPIYYNYFNTGRPSKEENHTNYVSAYIDLKNSPKFPFGYGLSYTTFEYSNLQLSSSKIKESEKITLSFQLKNSGKVAGEEVVQLYIQDKFASVVRPVKELKDFQKIKLQPNETKTITFIIDKEKLSFYNQKLDWITEPGEFEVMIGTSSADIRLNQLFELIN</sequence>